<evidence type="ECO:0000256" key="1">
    <source>
        <dbReference type="SAM" id="SignalP"/>
    </source>
</evidence>
<dbReference type="Gene3D" id="3.90.1720.10">
    <property type="entry name" value="endopeptidase domain like (from Nostoc punctiforme)"/>
    <property type="match status" value="1"/>
</dbReference>
<keyword evidence="4" id="KW-1185">Reference proteome</keyword>
<accession>A0ABY7NKW1</accession>
<feature type="chain" id="PRO_5046841005" evidence="1">
    <location>
        <begin position="27"/>
        <end position="200"/>
    </location>
</feature>
<evidence type="ECO:0000259" key="2">
    <source>
        <dbReference type="PROSITE" id="PS50911"/>
    </source>
</evidence>
<proteinExistence type="predicted"/>
<evidence type="ECO:0000313" key="3">
    <source>
        <dbReference type="EMBL" id="WBO21605.1"/>
    </source>
</evidence>
<protein>
    <submittedName>
        <fullName evidence="3">CHAP domain-containing protein</fullName>
    </submittedName>
</protein>
<evidence type="ECO:0000313" key="4">
    <source>
        <dbReference type="Proteomes" id="UP001210865"/>
    </source>
</evidence>
<name>A0ABY7NKW1_9SPHN</name>
<dbReference type="Proteomes" id="UP001210865">
    <property type="component" value="Chromosome"/>
</dbReference>
<sequence length="200" mass="21080">MFKRSKIALCSVALAMASVVSAPADAAGGSFWQCVTFARMFSGIQLFGNAATWWNQAVGKYSRGETPKEGAVMVFKAIGSMRDGHVATVSKVVSDRIIKVTHANWSSPGKVESDVEVMDVSAGNDWSKVRVWFKNIHDLGTSSYPVYGFIYGGKGGKPVADDSADASSAVVDAVKAVTAKVDPASFKAQRAKAPLAALIG</sequence>
<dbReference type="InterPro" id="IPR007921">
    <property type="entry name" value="CHAP_dom"/>
</dbReference>
<feature type="signal peptide" evidence="1">
    <location>
        <begin position="1"/>
        <end position="26"/>
    </location>
</feature>
<gene>
    <name evidence="3" type="ORF">PBT88_15685</name>
</gene>
<organism evidence="3 4">
    <name type="scientific">Sphingomonas abietis</name>
    <dbReference type="NCBI Taxonomy" id="3012344"/>
    <lineage>
        <taxon>Bacteria</taxon>
        <taxon>Pseudomonadati</taxon>
        <taxon>Pseudomonadota</taxon>
        <taxon>Alphaproteobacteria</taxon>
        <taxon>Sphingomonadales</taxon>
        <taxon>Sphingomonadaceae</taxon>
        <taxon>Sphingomonas</taxon>
    </lineage>
</organism>
<reference evidence="3 4" key="1">
    <citation type="submission" date="2022-12" db="EMBL/GenBank/DDBJ databases">
        <title>Sphingomonas abieness sp. nov., an endophytic bacterium isolated from Abies koreana.</title>
        <authorList>
            <person name="Jiang L."/>
            <person name="Lee J."/>
        </authorList>
    </citation>
    <scope>NUCLEOTIDE SEQUENCE [LARGE SCALE GENOMIC DNA]</scope>
    <source>
        <strain evidence="4">PAMB 00755</strain>
    </source>
</reference>
<dbReference type="Pfam" id="PF05257">
    <property type="entry name" value="CHAP"/>
    <property type="match status" value="1"/>
</dbReference>
<dbReference type="PROSITE" id="PS50911">
    <property type="entry name" value="CHAP"/>
    <property type="match status" value="1"/>
</dbReference>
<dbReference type="SUPFAM" id="SSF54001">
    <property type="entry name" value="Cysteine proteinases"/>
    <property type="match status" value="1"/>
</dbReference>
<feature type="domain" description="Peptidase C51" evidence="2">
    <location>
        <begin position="9"/>
        <end position="130"/>
    </location>
</feature>
<dbReference type="RefSeq" id="WP_270076253.1">
    <property type="nucleotide sequence ID" value="NZ_CP115174.1"/>
</dbReference>
<keyword evidence="1" id="KW-0732">Signal</keyword>
<dbReference type="EMBL" id="CP115174">
    <property type="protein sequence ID" value="WBO21605.1"/>
    <property type="molecule type" value="Genomic_DNA"/>
</dbReference>
<dbReference type="InterPro" id="IPR038765">
    <property type="entry name" value="Papain-like_cys_pep_sf"/>
</dbReference>